<evidence type="ECO:0000256" key="1">
    <source>
        <dbReference type="ARBA" id="ARBA00001966"/>
    </source>
</evidence>
<dbReference type="InterPro" id="IPR050157">
    <property type="entry name" value="PSI_iron-sulfur_center"/>
</dbReference>
<dbReference type="Gene3D" id="3.30.70.20">
    <property type="match status" value="1"/>
</dbReference>
<dbReference type="EMBL" id="VSSQ01000032">
    <property type="protein sequence ID" value="MPL66551.1"/>
    <property type="molecule type" value="Genomic_DNA"/>
</dbReference>
<evidence type="ECO:0000256" key="3">
    <source>
        <dbReference type="ARBA" id="ARBA00022448"/>
    </source>
</evidence>
<evidence type="ECO:0000256" key="8">
    <source>
        <dbReference type="ARBA" id="ARBA00023014"/>
    </source>
</evidence>
<evidence type="ECO:0000256" key="7">
    <source>
        <dbReference type="ARBA" id="ARBA00023004"/>
    </source>
</evidence>
<dbReference type="GO" id="GO:0046872">
    <property type="term" value="F:metal ion binding"/>
    <property type="evidence" value="ECO:0007669"/>
    <property type="project" value="UniProtKB-KW"/>
</dbReference>
<evidence type="ECO:0000256" key="5">
    <source>
        <dbReference type="ARBA" id="ARBA00022723"/>
    </source>
</evidence>
<comment type="function">
    <text evidence="2">Ferredoxins are iron-sulfur proteins that transfer electrons in a wide variety of metabolic reactions.</text>
</comment>
<keyword evidence="5" id="KW-0479">Metal-binding</keyword>
<comment type="cofactor">
    <cofactor evidence="1">
        <name>[4Fe-4S] cluster</name>
        <dbReference type="ChEBI" id="CHEBI:49883"/>
    </cofactor>
</comment>
<dbReference type="InterPro" id="IPR017896">
    <property type="entry name" value="4Fe4S_Fe-S-bd"/>
</dbReference>
<reference evidence="10" key="1">
    <citation type="submission" date="2019-08" db="EMBL/GenBank/DDBJ databases">
        <authorList>
            <person name="Kucharzyk K."/>
            <person name="Murdoch R.W."/>
            <person name="Higgins S."/>
            <person name="Loffler F."/>
        </authorList>
    </citation>
    <scope>NUCLEOTIDE SEQUENCE</scope>
</reference>
<dbReference type="PANTHER" id="PTHR24960">
    <property type="entry name" value="PHOTOSYSTEM I IRON-SULFUR CENTER-RELATED"/>
    <property type="match status" value="1"/>
</dbReference>
<evidence type="ECO:0000256" key="4">
    <source>
        <dbReference type="ARBA" id="ARBA00022485"/>
    </source>
</evidence>
<dbReference type="PANTHER" id="PTHR24960:SF79">
    <property type="entry name" value="PHOTOSYSTEM I IRON-SULFUR CENTER"/>
    <property type="match status" value="1"/>
</dbReference>
<name>A0A644TLF1_9ZZZZ</name>
<keyword evidence="3" id="KW-0813">Transport</keyword>
<protein>
    <submittedName>
        <fullName evidence="10">Ferredoxin</fullName>
    </submittedName>
</protein>
<dbReference type="InterPro" id="IPR017900">
    <property type="entry name" value="4Fe4S_Fe_S_CS"/>
</dbReference>
<gene>
    <name evidence="10" type="ORF">SDC9_12235</name>
</gene>
<evidence type="ECO:0000313" key="10">
    <source>
        <dbReference type="EMBL" id="MPL66551.1"/>
    </source>
</evidence>
<organism evidence="10">
    <name type="scientific">bioreactor metagenome</name>
    <dbReference type="NCBI Taxonomy" id="1076179"/>
    <lineage>
        <taxon>unclassified sequences</taxon>
        <taxon>metagenomes</taxon>
        <taxon>ecological metagenomes</taxon>
    </lineage>
</organism>
<dbReference type="PROSITE" id="PS51379">
    <property type="entry name" value="4FE4S_FER_2"/>
    <property type="match status" value="2"/>
</dbReference>
<dbReference type="PRINTS" id="PR00354">
    <property type="entry name" value="7FE8SFRDOXIN"/>
</dbReference>
<accession>A0A644TLF1</accession>
<dbReference type="SUPFAM" id="SSF54862">
    <property type="entry name" value="4Fe-4S ferredoxins"/>
    <property type="match status" value="1"/>
</dbReference>
<evidence type="ECO:0000256" key="6">
    <source>
        <dbReference type="ARBA" id="ARBA00022982"/>
    </source>
</evidence>
<dbReference type="GO" id="GO:0051539">
    <property type="term" value="F:4 iron, 4 sulfur cluster binding"/>
    <property type="evidence" value="ECO:0007669"/>
    <property type="project" value="UniProtKB-KW"/>
</dbReference>
<keyword evidence="4" id="KW-0004">4Fe-4S</keyword>
<evidence type="ECO:0000259" key="9">
    <source>
        <dbReference type="PROSITE" id="PS51379"/>
    </source>
</evidence>
<keyword evidence="8" id="KW-0411">Iron-sulfur</keyword>
<proteinExistence type="predicted"/>
<dbReference type="Pfam" id="PF13187">
    <property type="entry name" value="Fer4_9"/>
    <property type="match status" value="1"/>
</dbReference>
<dbReference type="PROSITE" id="PS00198">
    <property type="entry name" value="4FE4S_FER_1"/>
    <property type="match status" value="1"/>
</dbReference>
<dbReference type="InterPro" id="IPR000813">
    <property type="entry name" value="7Fe_ferredoxin"/>
</dbReference>
<dbReference type="GO" id="GO:0005737">
    <property type="term" value="C:cytoplasm"/>
    <property type="evidence" value="ECO:0007669"/>
    <property type="project" value="TreeGrafter"/>
</dbReference>
<feature type="domain" description="4Fe-4S ferredoxin-type" evidence="9">
    <location>
        <begin position="1"/>
        <end position="28"/>
    </location>
</feature>
<dbReference type="GO" id="GO:0009055">
    <property type="term" value="F:electron transfer activity"/>
    <property type="evidence" value="ECO:0007669"/>
    <property type="project" value="InterPro"/>
</dbReference>
<feature type="domain" description="4Fe-4S ferredoxin-type" evidence="9">
    <location>
        <begin position="29"/>
        <end position="56"/>
    </location>
</feature>
<comment type="caution">
    <text evidence="10">The sequence shown here is derived from an EMBL/GenBank/DDBJ whole genome shotgun (WGS) entry which is preliminary data.</text>
</comment>
<keyword evidence="7" id="KW-0408">Iron</keyword>
<dbReference type="AlphaFoldDB" id="A0A644TLF1"/>
<sequence length="56" mass="5827">MAYRITDACVNCGACEGECPTNAISEKNDARWIDPDKCIDCGSCAAVCPTEAIVAG</sequence>
<evidence type="ECO:0000256" key="2">
    <source>
        <dbReference type="ARBA" id="ARBA00003532"/>
    </source>
</evidence>
<keyword evidence="6" id="KW-0249">Electron transport</keyword>